<name>J9GIA1_9ZZZZ</name>
<reference evidence="1" key="1">
    <citation type="journal article" date="2012" name="PLoS ONE">
        <title>Gene sets for utilization of primary and secondary nutrition supplies in the distal gut of endangered iberian lynx.</title>
        <authorList>
            <person name="Alcaide M."/>
            <person name="Messina E."/>
            <person name="Richter M."/>
            <person name="Bargiela R."/>
            <person name="Peplies J."/>
            <person name="Huws S.A."/>
            <person name="Newbold C.J."/>
            <person name="Golyshin P.N."/>
            <person name="Simon M.A."/>
            <person name="Lopez G."/>
            <person name="Yakimov M.M."/>
            <person name="Ferrer M."/>
        </authorList>
    </citation>
    <scope>NUCLEOTIDE SEQUENCE</scope>
</reference>
<dbReference type="EMBL" id="AMCI01002870">
    <property type="protein sequence ID" value="EJX01663.1"/>
    <property type="molecule type" value="Genomic_DNA"/>
</dbReference>
<protein>
    <submittedName>
        <fullName evidence="1">Uncharacterized protein</fullName>
    </submittedName>
</protein>
<gene>
    <name evidence="1" type="ORF">EVA_10230</name>
</gene>
<proteinExistence type="predicted"/>
<sequence length="84" mass="9783">MTAPLKNAKKALNCVFEVATTSAFWMYRKRFLPAIRFGKQNAGLEITIEIFQKRGAKSLLFFVLGCFYFFLRRRSSSRKTSKTF</sequence>
<comment type="caution">
    <text evidence="1">The sequence shown here is derived from an EMBL/GenBank/DDBJ whole genome shotgun (WGS) entry which is preliminary data.</text>
</comment>
<dbReference type="AlphaFoldDB" id="J9GIA1"/>
<organism evidence="1">
    <name type="scientific">gut metagenome</name>
    <dbReference type="NCBI Taxonomy" id="749906"/>
    <lineage>
        <taxon>unclassified sequences</taxon>
        <taxon>metagenomes</taxon>
        <taxon>organismal metagenomes</taxon>
    </lineage>
</organism>
<evidence type="ECO:0000313" key="1">
    <source>
        <dbReference type="EMBL" id="EJX01663.1"/>
    </source>
</evidence>
<accession>J9GIA1</accession>